<proteinExistence type="predicted"/>
<protein>
    <submittedName>
        <fullName evidence="1">Uncharacterized protein</fullName>
    </submittedName>
</protein>
<evidence type="ECO:0000313" key="1">
    <source>
        <dbReference type="EMBL" id="RKP36661.1"/>
    </source>
</evidence>
<dbReference type="EMBL" id="ML002615">
    <property type="protein sequence ID" value="RKP36661.1"/>
    <property type="molecule type" value="Genomic_DNA"/>
</dbReference>
<sequence>MGDSLAKTIYYTNRSKGSLIYNFEVLQALSVSGFDKNNVTTTTPRTSEVTASVTLSNKSDTTSAGTNGANDVTISTAPIRQSDFMIFSGYIRAYPASGYTGVNFTFPFMGLAYQSTTIPVLPPLSTGLPALVNYGVGAPLPTASTTTFSFTGNDFPAVVFRLQHPVRRVRIRIANAATPTSIHAIVSENHYLFLQRHLDSLGQNVYTYRWNGQMYYSDVPADLFNAPNGDFVLLFYFYSVFQESSPVIYYSPTIRVKRT</sequence>
<dbReference type="AlphaFoldDB" id="A0A4P9ZUT4"/>
<reference evidence="2" key="1">
    <citation type="journal article" date="2018" name="Nat. Microbiol.">
        <title>Leveraging single-cell genomics to expand the fungal tree of life.</title>
        <authorList>
            <person name="Ahrendt S.R."/>
            <person name="Quandt C.A."/>
            <person name="Ciobanu D."/>
            <person name="Clum A."/>
            <person name="Salamov A."/>
            <person name="Andreopoulos B."/>
            <person name="Cheng J.F."/>
            <person name="Woyke T."/>
            <person name="Pelin A."/>
            <person name="Henrissat B."/>
            <person name="Reynolds N.K."/>
            <person name="Benny G.L."/>
            <person name="Smith M.E."/>
            <person name="James T.Y."/>
            <person name="Grigoriev I.V."/>
        </authorList>
    </citation>
    <scope>NUCLEOTIDE SEQUENCE [LARGE SCALE GENOMIC DNA]</scope>
    <source>
        <strain evidence="2">RSA 468</strain>
    </source>
</reference>
<keyword evidence="2" id="KW-1185">Reference proteome</keyword>
<dbReference type="Proteomes" id="UP000268162">
    <property type="component" value="Unassembled WGS sequence"/>
</dbReference>
<accession>A0A4P9ZUT4</accession>
<organism evidence="1 2">
    <name type="scientific">Dimargaris cristalligena</name>
    <dbReference type="NCBI Taxonomy" id="215637"/>
    <lineage>
        <taxon>Eukaryota</taxon>
        <taxon>Fungi</taxon>
        <taxon>Fungi incertae sedis</taxon>
        <taxon>Zoopagomycota</taxon>
        <taxon>Kickxellomycotina</taxon>
        <taxon>Dimargaritomycetes</taxon>
        <taxon>Dimargaritales</taxon>
        <taxon>Dimargaritaceae</taxon>
        <taxon>Dimargaris</taxon>
    </lineage>
</organism>
<gene>
    <name evidence="1" type="ORF">BJ085DRAFT_31909</name>
</gene>
<evidence type="ECO:0000313" key="2">
    <source>
        <dbReference type="Proteomes" id="UP000268162"/>
    </source>
</evidence>
<name>A0A4P9ZUT4_9FUNG</name>